<reference evidence="7 8" key="1">
    <citation type="submission" date="2015-10" db="EMBL/GenBank/DDBJ databases">
        <title>Draft genome sequence of pyrrolomycin-producing Streptomyces vitaminophilus.</title>
        <authorList>
            <person name="Graham D.E."/>
            <person name="Mahan K.M."/>
            <person name="Klingeman D.M."/>
            <person name="Hettich R.L."/>
            <person name="Parry R.J."/>
        </authorList>
    </citation>
    <scope>NUCLEOTIDE SEQUENCE [LARGE SCALE GENOMIC DNA]</scope>
    <source>
        <strain evidence="7 8">ATCC 31673</strain>
    </source>
</reference>
<dbReference type="Gene3D" id="3.90.1150.10">
    <property type="entry name" value="Aspartate Aminotransferase, domain 1"/>
    <property type="match status" value="1"/>
</dbReference>
<dbReference type="Pfam" id="PF00155">
    <property type="entry name" value="Aminotran_1_2"/>
    <property type="match status" value="1"/>
</dbReference>
<keyword evidence="3" id="KW-0032">Aminotransferase</keyword>
<dbReference type="AlphaFoldDB" id="A0A0T6LL14"/>
<dbReference type="eggNOG" id="COG0436">
    <property type="taxonomic scope" value="Bacteria"/>
</dbReference>
<name>A0A0T6LL14_WENVI</name>
<proteinExistence type="inferred from homology"/>
<dbReference type="InterPro" id="IPR015424">
    <property type="entry name" value="PyrdxlP-dep_Trfase"/>
</dbReference>
<keyword evidence="8" id="KW-1185">Reference proteome</keyword>
<evidence type="ECO:0000313" key="8">
    <source>
        <dbReference type="Proteomes" id="UP000050867"/>
    </source>
</evidence>
<dbReference type="SUPFAM" id="SSF53383">
    <property type="entry name" value="PLP-dependent transferases"/>
    <property type="match status" value="1"/>
</dbReference>
<evidence type="ECO:0000256" key="3">
    <source>
        <dbReference type="ARBA" id="ARBA00022576"/>
    </source>
</evidence>
<dbReference type="InterPro" id="IPR015422">
    <property type="entry name" value="PyrdxlP-dep_Trfase_small"/>
</dbReference>
<accession>A0A0T6LL14</accession>
<gene>
    <name evidence="7" type="ORF">AQ490_11895</name>
</gene>
<dbReference type="RefSeq" id="WP_018385694.1">
    <property type="nucleotide sequence ID" value="NZ_LLZU01000039.1"/>
</dbReference>
<comment type="cofactor">
    <cofactor evidence="1">
        <name>pyridoxal 5'-phosphate</name>
        <dbReference type="ChEBI" id="CHEBI:597326"/>
    </cofactor>
</comment>
<evidence type="ECO:0000313" key="7">
    <source>
        <dbReference type="EMBL" id="KRV46575.1"/>
    </source>
</evidence>
<organism evidence="7 8">
    <name type="scientific">Wenjunlia vitaminophila</name>
    <name type="common">Streptomyces vitaminophilus</name>
    <dbReference type="NCBI Taxonomy" id="76728"/>
    <lineage>
        <taxon>Bacteria</taxon>
        <taxon>Bacillati</taxon>
        <taxon>Actinomycetota</taxon>
        <taxon>Actinomycetes</taxon>
        <taxon>Kitasatosporales</taxon>
        <taxon>Streptomycetaceae</taxon>
        <taxon>Wenjunlia</taxon>
    </lineage>
</organism>
<dbReference type="GO" id="GO:0006520">
    <property type="term" value="P:amino acid metabolic process"/>
    <property type="evidence" value="ECO:0007669"/>
    <property type="project" value="InterPro"/>
</dbReference>
<protein>
    <recommendedName>
        <fullName evidence="6">Aminotransferase class I/classII large domain-containing protein</fullName>
    </recommendedName>
</protein>
<dbReference type="STRING" id="76728.AQ490_11895"/>
<sequence>MKLSSRVRRSRAPAVPTVAAQAAALRAAGRRVISLAADEPDFAVPEPVLEAARRACATSANHRHASPPAGWPRLRAAAAQALSAPGGTALAEDQVVVTNGARQALLLACAVTVDAGDEVLLPVPSWPGHSAAVTHHGGVPVPVPTTAETAYKVTPQSLEAAWTPRTTALLLGSPANPTGTVYTPAELRAIAAWAAAHDLWVISDEVYQHFVYGRDTPFLALRDAHESMPERCLTVHGVSRTYAMTGWRVGWLAGPRPAIAAATALRSHLPAPVSNVAQAAALAALDCGTSHLSPVLAALDRRRTLTHQVLGGLRGVQCVEPRGGYFCLLDVRGLLGKEIHGHVPRTSRDLAEYLLNQVLVAVAPGEEFDAPGHLRLSYALADEPLVNALALVQRALAHGVHHPAHH</sequence>
<dbReference type="PANTHER" id="PTHR46383">
    <property type="entry name" value="ASPARTATE AMINOTRANSFERASE"/>
    <property type="match status" value="1"/>
</dbReference>
<evidence type="ECO:0000256" key="4">
    <source>
        <dbReference type="ARBA" id="ARBA00022679"/>
    </source>
</evidence>
<dbReference type="Gene3D" id="3.40.640.10">
    <property type="entry name" value="Type I PLP-dependent aspartate aminotransferase-like (Major domain)"/>
    <property type="match status" value="1"/>
</dbReference>
<dbReference type="EMBL" id="LLZU01000039">
    <property type="protein sequence ID" value="KRV46575.1"/>
    <property type="molecule type" value="Genomic_DNA"/>
</dbReference>
<evidence type="ECO:0000256" key="2">
    <source>
        <dbReference type="ARBA" id="ARBA00007441"/>
    </source>
</evidence>
<comment type="caution">
    <text evidence="7">The sequence shown here is derived from an EMBL/GenBank/DDBJ whole genome shotgun (WGS) entry which is preliminary data.</text>
</comment>
<dbReference type="PANTHER" id="PTHR46383:SF1">
    <property type="entry name" value="ASPARTATE AMINOTRANSFERASE"/>
    <property type="match status" value="1"/>
</dbReference>
<dbReference type="Proteomes" id="UP000050867">
    <property type="component" value="Unassembled WGS sequence"/>
</dbReference>
<dbReference type="CDD" id="cd00609">
    <property type="entry name" value="AAT_like"/>
    <property type="match status" value="1"/>
</dbReference>
<evidence type="ECO:0000256" key="1">
    <source>
        <dbReference type="ARBA" id="ARBA00001933"/>
    </source>
</evidence>
<evidence type="ECO:0000259" key="6">
    <source>
        <dbReference type="Pfam" id="PF00155"/>
    </source>
</evidence>
<dbReference type="InterPro" id="IPR015421">
    <property type="entry name" value="PyrdxlP-dep_Trfase_major"/>
</dbReference>
<dbReference type="GO" id="GO:0030170">
    <property type="term" value="F:pyridoxal phosphate binding"/>
    <property type="evidence" value="ECO:0007669"/>
    <property type="project" value="InterPro"/>
</dbReference>
<keyword evidence="4" id="KW-0808">Transferase</keyword>
<dbReference type="InterPro" id="IPR050596">
    <property type="entry name" value="AspAT/PAT-like"/>
</dbReference>
<feature type="domain" description="Aminotransferase class I/classII large" evidence="6">
    <location>
        <begin position="31"/>
        <end position="385"/>
    </location>
</feature>
<comment type="similarity">
    <text evidence="2">Belongs to the class-I pyridoxal-phosphate-dependent aminotransferase family.</text>
</comment>
<evidence type="ECO:0000256" key="5">
    <source>
        <dbReference type="ARBA" id="ARBA00022898"/>
    </source>
</evidence>
<keyword evidence="5" id="KW-0663">Pyridoxal phosphate</keyword>
<dbReference type="OrthoDB" id="9763453at2"/>
<dbReference type="GO" id="GO:0008483">
    <property type="term" value="F:transaminase activity"/>
    <property type="evidence" value="ECO:0007669"/>
    <property type="project" value="UniProtKB-KW"/>
</dbReference>
<dbReference type="InterPro" id="IPR004839">
    <property type="entry name" value="Aminotransferase_I/II_large"/>
</dbReference>